<reference evidence="3" key="1">
    <citation type="submission" date="2022-12" db="EMBL/GenBank/DDBJ databases">
        <title>Genomic of Bacillus halotolerans.</title>
        <authorList>
            <person name="Xu G."/>
            <person name="Ding Y."/>
        </authorList>
    </citation>
    <scope>NUCLEOTIDE SEQUENCE</scope>
    <source>
        <strain evidence="3">B13</strain>
    </source>
</reference>
<accession>A0ABY7HXN6</accession>
<dbReference type="Proteomes" id="UP001164713">
    <property type="component" value="Chromosome"/>
</dbReference>
<keyword evidence="4" id="KW-1185">Reference proteome</keyword>
<keyword evidence="1" id="KW-0175">Coiled coil</keyword>
<evidence type="ECO:0000313" key="3">
    <source>
        <dbReference type="EMBL" id="WAT20424.1"/>
    </source>
</evidence>
<protein>
    <submittedName>
        <fullName evidence="3">Uncharacterized protein</fullName>
    </submittedName>
</protein>
<organism evidence="3 4">
    <name type="scientific">Bacillus halotolerans</name>
    <dbReference type="NCBI Taxonomy" id="260554"/>
    <lineage>
        <taxon>Bacteria</taxon>
        <taxon>Bacillati</taxon>
        <taxon>Bacillota</taxon>
        <taxon>Bacilli</taxon>
        <taxon>Bacillales</taxon>
        <taxon>Bacillaceae</taxon>
        <taxon>Bacillus</taxon>
    </lineage>
</organism>
<evidence type="ECO:0000313" key="4">
    <source>
        <dbReference type="Proteomes" id="UP001164713"/>
    </source>
</evidence>
<proteinExistence type="predicted"/>
<gene>
    <name evidence="3" type="ORF">O0R52_15845</name>
</gene>
<feature type="coiled-coil region" evidence="1">
    <location>
        <begin position="6"/>
        <end position="40"/>
    </location>
</feature>
<dbReference type="RefSeq" id="WP_269107329.1">
    <property type="nucleotide sequence ID" value="NZ_CP114066.1"/>
</dbReference>
<feature type="region of interest" description="Disordered" evidence="2">
    <location>
        <begin position="54"/>
        <end position="73"/>
    </location>
</feature>
<sequence>MQEMTKEQLQEQFEIATYKAASLLAELNEKNEKLAEYKALYTVAVNKLEKLEGGAAAAQTENQTEPESTPVNA</sequence>
<name>A0ABY7HXN6_9BACI</name>
<dbReference type="EMBL" id="CP114066">
    <property type="protein sequence ID" value="WAT20424.1"/>
    <property type="molecule type" value="Genomic_DNA"/>
</dbReference>
<feature type="compositionally biased region" description="Polar residues" evidence="2">
    <location>
        <begin position="59"/>
        <end position="73"/>
    </location>
</feature>
<evidence type="ECO:0000256" key="1">
    <source>
        <dbReference type="SAM" id="Coils"/>
    </source>
</evidence>
<evidence type="ECO:0000256" key="2">
    <source>
        <dbReference type="SAM" id="MobiDB-lite"/>
    </source>
</evidence>